<dbReference type="EMBL" id="JAFHKP010000035">
    <property type="protein sequence ID" value="KAG5467628.1"/>
    <property type="molecule type" value="Genomic_DNA"/>
</dbReference>
<protein>
    <submittedName>
        <fullName evidence="2">Uncharacterized protein</fullName>
    </submittedName>
</protein>
<feature type="region of interest" description="Disordered" evidence="1">
    <location>
        <begin position="1"/>
        <end position="46"/>
    </location>
</feature>
<comment type="caution">
    <text evidence="2">The sequence shown here is derived from an EMBL/GenBank/DDBJ whole genome shotgun (WGS) entry which is preliminary data.</text>
</comment>
<accession>A0A836GPL1</accession>
<dbReference type="RefSeq" id="XP_067689150.1">
    <property type="nucleotide sequence ID" value="XM_067833047.1"/>
</dbReference>
<dbReference type="AlphaFoldDB" id="A0A836GPL1"/>
<dbReference type="Proteomes" id="UP000674179">
    <property type="component" value="Chromosome 35"/>
</dbReference>
<name>A0A836GPL1_LEIEN</name>
<keyword evidence="3" id="KW-1185">Reference proteome</keyword>
<sequence>MVRSAEKHQGVKAMQMNRDRIKERIHEKHQQQRQQERESRLSGLREVDGVETSGNAWSAEILGADVACHAEVVSSFTRGPESAQCYSPDRTLTVPSVQDWSDIGHEFGVNIDDVDVMEYLLALEEEIRQEQFFQFYDQTNGNEWEDYFRSLTC</sequence>
<dbReference type="OrthoDB" id="271768at2759"/>
<evidence type="ECO:0000256" key="1">
    <source>
        <dbReference type="SAM" id="MobiDB-lite"/>
    </source>
</evidence>
<organism evidence="2 3">
    <name type="scientific">Leishmania enriettii</name>
    <dbReference type="NCBI Taxonomy" id="5663"/>
    <lineage>
        <taxon>Eukaryota</taxon>
        <taxon>Discoba</taxon>
        <taxon>Euglenozoa</taxon>
        <taxon>Kinetoplastea</taxon>
        <taxon>Metakinetoplastina</taxon>
        <taxon>Trypanosomatida</taxon>
        <taxon>Trypanosomatidae</taxon>
        <taxon>Leishmaniinae</taxon>
        <taxon>Leishmania</taxon>
    </lineage>
</organism>
<evidence type="ECO:0000313" key="3">
    <source>
        <dbReference type="Proteomes" id="UP000674179"/>
    </source>
</evidence>
<proteinExistence type="predicted"/>
<dbReference type="KEGG" id="lenr:94168557"/>
<dbReference type="GeneID" id="94168557"/>
<gene>
    <name evidence="2" type="ORF">CUR178_01273</name>
</gene>
<evidence type="ECO:0000313" key="2">
    <source>
        <dbReference type="EMBL" id="KAG5467628.1"/>
    </source>
</evidence>
<feature type="compositionally biased region" description="Basic and acidic residues" evidence="1">
    <location>
        <begin position="17"/>
        <end position="46"/>
    </location>
</feature>
<reference evidence="2 3" key="1">
    <citation type="submission" date="2021-02" db="EMBL/GenBank/DDBJ databases">
        <title>Leishmania (Mundinia) enrietti genome sequencing and assembly.</title>
        <authorList>
            <person name="Almutairi H."/>
            <person name="Gatherer D."/>
        </authorList>
    </citation>
    <scope>NUCLEOTIDE SEQUENCE [LARGE SCALE GENOMIC DNA]</scope>
    <source>
        <strain evidence="2">CUR178</strain>
    </source>
</reference>